<dbReference type="Proteomes" id="UP000585474">
    <property type="component" value="Unassembled WGS sequence"/>
</dbReference>
<dbReference type="InterPro" id="IPR019835">
    <property type="entry name" value="SWIB_domain"/>
</dbReference>
<comment type="caution">
    <text evidence="3">The sequence shown here is derived from an EMBL/GenBank/DDBJ whole genome shotgun (WGS) entry which is preliminary data.</text>
</comment>
<dbReference type="SMART" id="SM00151">
    <property type="entry name" value="SWIB"/>
    <property type="match status" value="2"/>
</dbReference>
<feature type="domain" description="DM2" evidence="2">
    <location>
        <begin position="266"/>
        <end position="345"/>
    </location>
</feature>
<protein>
    <submittedName>
        <fullName evidence="3">SWIB complex BAF60b domain-containing protein</fullName>
    </submittedName>
</protein>
<dbReference type="OrthoDB" id="10251073at2759"/>
<dbReference type="CDD" id="cd10567">
    <property type="entry name" value="SWIB-MDM2_like"/>
    <property type="match status" value="2"/>
</dbReference>
<dbReference type="InterPro" id="IPR036885">
    <property type="entry name" value="SWIB_MDM2_dom_sf"/>
</dbReference>
<evidence type="ECO:0000313" key="4">
    <source>
        <dbReference type="Proteomes" id="UP000585474"/>
    </source>
</evidence>
<proteinExistence type="predicted"/>
<evidence type="ECO:0000256" key="1">
    <source>
        <dbReference type="SAM" id="MobiDB-lite"/>
    </source>
</evidence>
<feature type="compositionally biased region" description="Low complexity" evidence="1">
    <location>
        <begin position="127"/>
        <end position="142"/>
    </location>
</feature>
<accession>A0A7J0G2J5</accession>
<dbReference type="Gene3D" id="1.10.10.60">
    <property type="entry name" value="Homeodomain-like"/>
    <property type="match status" value="1"/>
</dbReference>
<dbReference type="Pfam" id="PF08766">
    <property type="entry name" value="DEK_C"/>
    <property type="match status" value="1"/>
</dbReference>
<feature type="domain" description="DM2" evidence="2">
    <location>
        <begin position="163"/>
        <end position="240"/>
    </location>
</feature>
<organism evidence="3 4">
    <name type="scientific">Actinidia rufa</name>
    <dbReference type="NCBI Taxonomy" id="165716"/>
    <lineage>
        <taxon>Eukaryota</taxon>
        <taxon>Viridiplantae</taxon>
        <taxon>Streptophyta</taxon>
        <taxon>Embryophyta</taxon>
        <taxon>Tracheophyta</taxon>
        <taxon>Spermatophyta</taxon>
        <taxon>Magnoliopsida</taxon>
        <taxon>eudicotyledons</taxon>
        <taxon>Gunneridae</taxon>
        <taxon>Pentapetalae</taxon>
        <taxon>asterids</taxon>
        <taxon>Ericales</taxon>
        <taxon>Actinidiaceae</taxon>
        <taxon>Actinidia</taxon>
    </lineage>
</organism>
<dbReference type="PROSITE" id="PS51925">
    <property type="entry name" value="SWIB_MDM2"/>
    <property type="match status" value="2"/>
</dbReference>
<dbReference type="InterPro" id="IPR003121">
    <property type="entry name" value="SWIB_MDM2_domain"/>
</dbReference>
<dbReference type="EMBL" id="BJWL01000017">
    <property type="protein sequence ID" value="GFZ05000.1"/>
    <property type="molecule type" value="Genomic_DNA"/>
</dbReference>
<dbReference type="PANTHER" id="PTHR13844">
    <property type="entry name" value="SWI/SNF-RELATED MATRIX-ASSOCIATED ACTIN-DEPENDENT REGULATOR OF CHROMATIN SUBFAMILY D"/>
    <property type="match status" value="1"/>
</dbReference>
<dbReference type="Pfam" id="PF02201">
    <property type="entry name" value="SWIB"/>
    <property type="match status" value="2"/>
</dbReference>
<feature type="region of interest" description="Disordered" evidence="1">
    <location>
        <begin position="109"/>
        <end position="166"/>
    </location>
</feature>
<reference evidence="3 4" key="1">
    <citation type="submission" date="2019-07" db="EMBL/GenBank/DDBJ databases">
        <title>De Novo Assembly of kiwifruit Actinidia rufa.</title>
        <authorList>
            <person name="Sugita-Konishi S."/>
            <person name="Sato K."/>
            <person name="Mori E."/>
            <person name="Abe Y."/>
            <person name="Kisaki G."/>
            <person name="Hamano K."/>
            <person name="Suezawa K."/>
            <person name="Otani M."/>
            <person name="Fukuda T."/>
            <person name="Manabe T."/>
            <person name="Gomi K."/>
            <person name="Tabuchi M."/>
            <person name="Akimitsu K."/>
            <person name="Kataoka I."/>
        </authorList>
    </citation>
    <scope>NUCLEOTIDE SEQUENCE [LARGE SCALE GENOMIC DNA]</scope>
    <source>
        <strain evidence="4">cv. Fuchu</strain>
    </source>
</reference>
<dbReference type="AlphaFoldDB" id="A0A7J0G2J5"/>
<dbReference type="Gene3D" id="1.10.245.10">
    <property type="entry name" value="SWIB/MDM2 domain"/>
    <property type="match status" value="2"/>
</dbReference>
<keyword evidence="4" id="KW-1185">Reference proteome</keyword>
<evidence type="ECO:0000259" key="2">
    <source>
        <dbReference type="PROSITE" id="PS51925"/>
    </source>
</evidence>
<evidence type="ECO:0000313" key="3">
    <source>
        <dbReference type="EMBL" id="GFZ05000.1"/>
    </source>
</evidence>
<gene>
    <name evidence="3" type="ORF">Acr_17g0005720</name>
</gene>
<dbReference type="SUPFAM" id="SSF47592">
    <property type="entry name" value="SWIB/MDM2 domain"/>
    <property type="match status" value="2"/>
</dbReference>
<name>A0A7J0G2J5_9ERIC</name>
<dbReference type="InterPro" id="IPR014876">
    <property type="entry name" value="DEK_C"/>
</dbReference>
<sequence>MVVVSDQDIAQALESLLRETNPSTTLTSLNSVVQQLQSKLRFDLTHKVDFIRNQIHLLLLRSQPPPQPPQFHHHQQKDHFALHQNPNFHSAPPQFPPNFALHQQPNYLGFRPQQPPPAATKTESFVTDAATSTAASTATAITPVEAPKESSQTGKKRRGGPGGLNKLCGVSPELQVIVGQPALPRTEIVKQLWAYIRKNNLQDPSNKRKIICNDELRLVFETDCTDMFKMNKLLAKHILPLEPTKPVGQNSKKAKVEEESGTKSAESDPIVIISEALTEFFGSGGREMLHSEVLRRVWEYIKINQLEDPRNSIVIRCDTKLQELFGCASISAVGISEMLARHHLFKR</sequence>